<dbReference type="Pfam" id="PF00075">
    <property type="entry name" value="RNase_H"/>
    <property type="match status" value="1"/>
</dbReference>
<keyword evidence="7" id="KW-0378">Hydrolase</keyword>
<comment type="similarity">
    <text evidence="2">Belongs to the RNase H family.</text>
</comment>
<dbReference type="Gene3D" id="3.30.420.10">
    <property type="entry name" value="Ribonuclease H-like superfamily/Ribonuclease H"/>
    <property type="match status" value="1"/>
</dbReference>
<dbReference type="PANTHER" id="PTHR10642">
    <property type="entry name" value="RIBONUCLEASE H1"/>
    <property type="match status" value="1"/>
</dbReference>
<evidence type="ECO:0000256" key="5">
    <source>
        <dbReference type="ARBA" id="ARBA00022723"/>
    </source>
</evidence>
<evidence type="ECO:0000256" key="1">
    <source>
        <dbReference type="ARBA" id="ARBA00000077"/>
    </source>
</evidence>
<proteinExistence type="inferred from homology"/>
<dbReference type="GO" id="GO:0004523">
    <property type="term" value="F:RNA-DNA hybrid ribonuclease activity"/>
    <property type="evidence" value="ECO:0007669"/>
    <property type="project" value="UniProtKB-EC"/>
</dbReference>
<dbReference type="GO" id="GO:0043137">
    <property type="term" value="P:DNA replication, removal of RNA primer"/>
    <property type="evidence" value="ECO:0007669"/>
    <property type="project" value="TreeGrafter"/>
</dbReference>
<feature type="region of interest" description="Disordered" evidence="8">
    <location>
        <begin position="162"/>
        <end position="221"/>
    </location>
</feature>
<evidence type="ECO:0000256" key="4">
    <source>
        <dbReference type="ARBA" id="ARBA00022722"/>
    </source>
</evidence>
<keyword evidence="11" id="KW-1185">Reference proteome</keyword>
<dbReference type="InterPro" id="IPR012337">
    <property type="entry name" value="RNaseH-like_sf"/>
</dbReference>
<keyword evidence="4" id="KW-0540">Nuclease</keyword>
<dbReference type="PANTHER" id="PTHR10642:SF26">
    <property type="entry name" value="RIBONUCLEASE H1"/>
    <property type="match status" value="1"/>
</dbReference>
<dbReference type="InterPro" id="IPR050092">
    <property type="entry name" value="RNase_H"/>
</dbReference>
<keyword evidence="6" id="KW-0255">Endonuclease</keyword>
<dbReference type="CDD" id="cd09280">
    <property type="entry name" value="RNase_HI_eukaryote_like"/>
    <property type="match status" value="1"/>
</dbReference>
<evidence type="ECO:0000313" key="11">
    <source>
        <dbReference type="Proteomes" id="UP001218218"/>
    </source>
</evidence>
<comment type="caution">
    <text evidence="10">The sequence shown here is derived from an EMBL/GenBank/DDBJ whole genome shotgun (WGS) entry which is preliminary data.</text>
</comment>
<sequence>MAKLDPLPVLVYGGLRAIPERCPGDQTNNRAELIAILRVLETVPETKKPLLIKSDSSYSLKCFKEWLPKWISNGFVTSNKDPVKNAPLIRYISTHLDARARRGQRVKLQWVKGHAGIDGNEGADTQANIGARQPLLKERDWAKLEAELKERLEIEFQGVDEPEFVPPEISDPPEDIGSGDTGKNPAKIRKTTHEPLAKTVAGPSSSRSAPQVPVVTSSSAFTDEDLAEYANGLLDDDDLFAELSD</sequence>
<dbReference type="GO" id="GO:0046872">
    <property type="term" value="F:metal ion binding"/>
    <property type="evidence" value="ECO:0007669"/>
    <property type="project" value="UniProtKB-KW"/>
</dbReference>
<dbReference type="SUPFAM" id="SSF53098">
    <property type="entry name" value="Ribonuclease H-like"/>
    <property type="match status" value="1"/>
</dbReference>
<evidence type="ECO:0000256" key="7">
    <source>
        <dbReference type="ARBA" id="ARBA00022801"/>
    </source>
</evidence>
<protein>
    <recommendedName>
        <fullName evidence="3">ribonuclease H</fullName>
        <ecNumber evidence="3">3.1.26.4</ecNumber>
    </recommendedName>
</protein>
<comment type="catalytic activity">
    <reaction evidence="1">
        <text>Endonucleolytic cleavage to 5'-phosphomonoester.</text>
        <dbReference type="EC" id="3.1.26.4"/>
    </reaction>
</comment>
<dbReference type="Proteomes" id="UP001218218">
    <property type="component" value="Unassembled WGS sequence"/>
</dbReference>
<evidence type="ECO:0000256" key="6">
    <source>
        <dbReference type="ARBA" id="ARBA00022759"/>
    </source>
</evidence>
<dbReference type="EMBL" id="JARIHO010000005">
    <property type="protein sequence ID" value="KAJ7361350.1"/>
    <property type="molecule type" value="Genomic_DNA"/>
</dbReference>
<organism evidence="10 11">
    <name type="scientific">Mycena albidolilacea</name>
    <dbReference type="NCBI Taxonomy" id="1033008"/>
    <lineage>
        <taxon>Eukaryota</taxon>
        <taxon>Fungi</taxon>
        <taxon>Dikarya</taxon>
        <taxon>Basidiomycota</taxon>
        <taxon>Agaricomycotina</taxon>
        <taxon>Agaricomycetes</taxon>
        <taxon>Agaricomycetidae</taxon>
        <taxon>Agaricales</taxon>
        <taxon>Marasmiineae</taxon>
        <taxon>Mycenaceae</taxon>
        <taxon>Mycena</taxon>
    </lineage>
</organism>
<evidence type="ECO:0000256" key="2">
    <source>
        <dbReference type="ARBA" id="ARBA00005300"/>
    </source>
</evidence>
<feature type="compositionally biased region" description="Polar residues" evidence="8">
    <location>
        <begin position="202"/>
        <end position="221"/>
    </location>
</feature>
<feature type="domain" description="RNase H type-1" evidence="9">
    <location>
        <begin position="1"/>
        <end position="132"/>
    </location>
</feature>
<dbReference type="PROSITE" id="PS50879">
    <property type="entry name" value="RNASE_H_1"/>
    <property type="match status" value="1"/>
</dbReference>
<dbReference type="AlphaFoldDB" id="A0AAD7AKI3"/>
<evidence type="ECO:0000256" key="8">
    <source>
        <dbReference type="SAM" id="MobiDB-lite"/>
    </source>
</evidence>
<keyword evidence="5" id="KW-0479">Metal-binding</keyword>
<gene>
    <name evidence="10" type="ORF">DFH08DRAFT_371404</name>
</gene>
<reference evidence="10" key="1">
    <citation type="submission" date="2023-03" db="EMBL/GenBank/DDBJ databases">
        <title>Massive genome expansion in bonnet fungi (Mycena s.s.) driven by repeated elements and novel gene families across ecological guilds.</title>
        <authorList>
            <consortium name="Lawrence Berkeley National Laboratory"/>
            <person name="Harder C.B."/>
            <person name="Miyauchi S."/>
            <person name="Viragh M."/>
            <person name="Kuo A."/>
            <person name="Thoen E."/>
            <person name="Andreopoulos B."/>
            <person name="Lu D."/>
            <person name="Skrede I."/>
            <person name="Drula E."/>
            <person name="Henrissat B."/>
            <person name="Morin E."/>
            <person name="Kohler A."/>
            <person name="Barry K."/>
            <person name="LaButti K."/>
            <person name="Morin E."/>
            <person name="Salamov A."/>
            <person name="Lipzen A."/>
            <person name="Mereny Z."/>
            <person name="Hegedus B."/>
            <person name="Baldrian P."/>
            <person name="Stursova M."/>
            <person name="Weitz H."/>
            <person name="Taylor A."/>
            <person name="Grigoriev I.V."/>
            <person name="Nagy L.G."/>
            <person name="Martin F."/>
            <person name="Kauserud H."/>
        </authorList>
    </citation>
    <scope>NUCLEOTIDE SEQUENCE</scope>
    <source>
        <strain evidence="10">CBHHK002</strain>
    </source>
</reference>
<accession>A0AAD7AKI3</accession>
<dbReference type="InterPro" id="IPR036397">
    <property type="entry name" value="RNaseH_sf"/>
</dbReference>
<evidence type="ECO:0000256" key="3">
    <source>
        <dbReference type="ARBA" id="ARBA00012180"/>
    </source>
</evidence>
<dbReference type="EC" id="3.1.26.4" evidence="3"/>
<evidence type="ECO:0000259" key="9">
    <source>
        <dbReference type="PROSITE" id="PS50879"/>
    </source>
</evidence>
<evidence type="ECO:0000313" key="10">
    <source>
        <dbReference type="EMBL" id="KAJ7361350.1"/>
    </source>
</evidence>
<dbReference type="InterPro" id="IPR002156">
    <property type="entry name" value="RNaseH_domain"/>
</dbReference>
<dbReference type="GO" id="GO:0003676">
    <property type="term" value="F:nucleic acid binding"/>
    <property type="evidence" value="ECO:0007669"/>
    <property type="project" value="InterPro"/>
</dbReference>
<name>A0AAD7AKI3_9AGAR</name>